<gene>
    <name evidence="1" type="ORF">EKL98_09370</name>
</gene>
<protein>
    <submittedName>
        <fullName evidence="1">Uncharacterized protein</fullName>
    </submittedName>
</protein>
<organism evidence="1 2">
    <name type="scientific">Flavobacterium bomense</name>
    <dbReference type="NCBI Taxonomy" id="2497483"/>
    <lineage>
        <taxon>Bacteria</taxon>
        <taxon>Pseudomonadati</taxon>
        <taxon>Bacteroidota</taxon>
        <taxon>Flavobacteriia</taxon>
        <taxon>Flavobacteriales</taxon>
        <taxon>Flavobacteriaceae</taxon>
        <taxon>Flavobacterium</taxon>
    </lineage>
</organism>
<reference evidence="1 2" key="1">
    <citation type="submission" date="2018-12" db="EMBL/GenBank/DDBJ databases">
        <title>Flavobacterium sp. nov., isolated from glacier ice.</title>
        <authorList>
            <person name="Liu Q."/>
            <person name="Xin Y.-H."/>
        </authorList>
    </citation>
    <scope>NUCLEOTIDE SEQUENCE [LARGE SCALE GENOMIC DNA]</scope>
    <source>
        <strain evidence="1 2">RB1N8</strain>
    </source>
</reference>
<sequence>MEDNNKISFSLIQIKTEQFALFPENHSEKGKIKLNTNLTFGLNSDDKRFSVTTKFTFEMKQKPFMSIQVSCFFQIDNSAWKSFAKEGKMIFPKNFVAHMAMLTIGTTRGVLHSKTEDTPFNQYILPTTNVAEIIDEDVVFD</sequence>
<evidence type="ECO:0000313" key="2">
    <source>
        <dbReference type="Proteomes" id="UP000280825"/>
    </source>
</evidence>
<dbReference type="Gene3D" id="3.10.420.10">
    <property type="entry name" value="SecB-like"/>
    <property type="match status" value="1"/>
</dbReference>
<accession>A0A432CM21</accession>
<dbReference type="Proteomes" id="UP000280825">
    <property type="component" value="Unassembled WGS sequence"/>
</dbReference>
<dbReference type="EMBL" id="RYDJ01000009">
    <property type="protein sequence ID" value="RTZ04384.1"/>
    <property type="molecule type" value="Genomic_DNA"/>
</dbReference>
<name>A0A432CM21_9FLAO</name>
<dbReference type="RefSeq" id="WP_126457506.1">
    <property type="nucleotide sequence ID" value="NZ_RYDJ01000009.1"/>
</dbReference>
<comment type="caution">
    <text evidence="1">The sequence shown here is derived from an EMBL/GenBank/DDBJ whole genome shotgun (WGS) entry which is preliminary data.</text>
</comment>
<keyword evidence="2" id="KW-1185">Reference proteome</keyword>
<evidence type="ECO:0000313" key="1">
    <source>
        <dbReference type="EMBL" id="RTZ04384.1"/>
    </source>
</evidence>
<proteinExistence type="predicted"/>
<dbReference type="InterPro" id="IPR035958">
    <property type="entry name" value="SecB-like_sf"/>
</dbReference>
<dbReference type="AlphaFoldDB" id="A0A432CM21"/>